<organism evidence="3 4">
    <name type="scientific">Dermatophagoides farinae</name>
    <name type="common">American house dust mite</name>
    <dbReference type="NCBI Taxonomy" id="6954"/>
    <lineage>
        <taxon>Eukaryota</taxon>
        <taxon>Metazoa</taxon>
        <taxon>Ecdysozoa</taxon>
        <taxon>Arthropoda</taxon>
        <taxon>Chelicerata</taxon>
        <taxon>Arachnida</taxon>
        <taxon>Acari</taxon>
        <taxon>Acariformes</taxon>
        <taxon>Sarcoptiformes</taxon>
        <taxon>Astigmata</taxon>
        <taxon>Psoroptidia</taxon>
        <taxon>Analgoidea</taxon>
        <taxon>Pyroglyphidae</taxon>
        <taxon>Dermatophagoidinae</taxon>
        <taxon>Dermatophagoides</taxon>
    </lineage>
</organism>
<comment type="caution">
    <text evidence="3">The sequence shown here is derived from an EMBL/GenBank/DDBJ whole genome shotgun (WGS) entry which is preliminary data.</text>
</comment>
<evidence type="ECO:0000313" key="3">
    <source>
        <dbReference type="EMBL" id="KAH9510558.1"/>
    </source>
</evidence>
<sequence length="87" mass="10194">MTGSINKKREHKKARDEGRLDDKSLMDIEKRADVVTYATIAEMNHFEQERINDLNKVMREFLTGQLKLYQEIVVNIENALQMFPPAQ</sequence>
<dbReference type="EMBL" id="ASGP02000004">
    <property type="protein sequence ID" value="KAH9510558.1"/>
    <property type="molecule type" value="Genomic_DNA"/>
</dbReference>
<dbReference type="GO" id="GO:0005886">
    <property type="term" value="C:plasma membrane"/>
    <property type="evidence" value="ECO:0007669"/>
    <property type="project" value="TreeGrafter"/>
</dbReference>
<accession>A0A922HVN5</accession>
<reference evidence="3" key="2">
    <citation type="journal article" date="2022" name="Res Sq">
        <title>Comparative Genomics Reveals Insights into the Divergent Evolution of Astigmatic Mites and Household Pest Adaptations.</title>
        <authorList>
            <person name="Xiong Q."/>
            <person name="Wan A.T.-Y."/>
            <person name="Liu X.-Y."/>
            <person name="Fung C.S.-H."/>
            <person name="Xiao X."/>
            <person name="Malainual N."/>
            <person name="Hou J."/>
            <person name="Wang L."/>
            <person name="Wang M."/>
            <person name="Yang K."/>
            <person name="Cui Y."/>
            <person name="Leung E."/>
            <person name="Nong W."/>
            <person name="Shin S.-K."/>
            <person name="Au S."/>
            <person name="Jeong K.Y."/>
            <person name="Chew F.T."/>
            <person name="Hui J."/>
            <person name="Leung T.F."/>
            <person name="Tungtrongchitr A."/>
            <person name="Zhong N."/>
            <person name="Liu Z."/>
            <person name="Tsui S."/>
        </authorList>
    </citation>
    <scope>NUCLEOTIDE SEQUENCE</scope>
    <source>
        <strain evidence="3">Derf</strain>
        <tissue evidence="3">Whole organism</tissue>
    </source>
</reference>
<dbReference type="AlphaFoldDB" id="A0A922HVN5"/>
<proteinExistence type="predicted"/>
<dbReference type="Proteomes" id="UP000790347">
    <property type="component" value="Unassembled WGS sequence"/>
</dbReference>
<dbReference type="PANTHER" id="PTHR45827">
    <property type="entry name" value="SORTING NEXIN"/>
    <property type="match status" value="1"/>
</dbReference>
<evidence type="ECO:0000313" key="4">
    <source>
        <dbReference type="Proteomes" id="UP000790347"/>
    </source>
</evidence>
<keyword evidence="4" id="KW-1185">Reference proteome</keyword>
<dbReference type="GO" id="GO:0031410">
    <property type="term" value="C:cytoplasmic vesicle"/>
    <property type="evidence" value="ECO:0007669"/>
    <property type="project" value="TreeGrafter"/>
</dbReference>
<dbReference type="Gene3D" id="1.20.1270.60">
    <property type="entry name" value="Arfaptin homology (AH) domain/BAR domain"/>
    <property type="match status" value="1"/>
</dbReference>
<name>A0A922HVN5_DERFA</name>
<evidence type="ECO:0000256" key="1">
    <source>
        <dbReference type="SAM" id="MobiDB-lite"/>
    </source>
</evidence>
<dbReference type="InterPro" id="IPR019497">
    <property type="entry name" value="Sorting_nexin_WASP-bd-dom"/>
</dbReference>
<dbReference type="Pfam" id="PF10456">
    <property type="entry name" value="BAR_3_WASP_bdg"/>
    <property type="match status" value="1"/>
</dbReference>
<gene>
    <name evidence="3" type="primary">SNX9_1</name>
    <name evidence="3" type="ORF">DERF_009082</name>
</gene>
<feature type="region of interest" description="Disordered" evidence="1">
    <location>
        <begin position="1"/>
        <end position="22"/>
    </location>
</feature>
<dbReference type="GO" id="GO:0006897">
    <property type="term" value="P:endocytosis"/>
    <property type="evidence" value="ECO:0007669"/>
    <property type="project" value="TreeGrafter"/>
</dbReference>
<dbReference type="InterPro" id="IPR027267">
    <property type="entry name" value="AH/BAR_dom_sf"/>
</dbReference>
<protein>
    <submittedName>
        <fullName evidence="3">Sorting nexin-9</fullName>
    </submittedName>
</protein>
<feature type="compositionally biased region" description="Basic and acidic residues" evidence="1">
    <location>
        <begin position="13"/>
        <end position="22"/>
    </location>
</feature>
<dbReference type="GO" id="GO:0097320">
    <property type="term" value="P:plasma membrane tubulation"/>
    <property type="evidence" value="ECO:0007669"/>
    <property type="project" value="TreeGrafter"/>
</dbReference>
<evidence type="ECO:0000259" key="2">
    <source>
        <dbReference type="Pfam" id="PF10456"/>
    </source>
</evidence>
<feature type="domain" description="Sorting nexin protein WASP-binding" evidence="2">
    <location>
        <begin position="3"/>
        <end position="83"/>
    </location>
</feature>
<reference evidence="3" key="1">
    <citation type="submission" date="2013-05" db="EMBL/GenBank/DDBJ databases">
        <authorList>
            <person name="Yim A.K.Y."/>
            <person name="Chan T.F."/>
            <person name="Ji K.M."/>
            <person name="Liu X.Y."/>
            <person name="Zhou J.W."/>
            <person name="Li R.Q."/>
            <person name="Yang K.Y."/>
            <person name="Li J."/>
            <person name="Li M."/>
            <person name="Law P.T.W."/>
            <person name="Wu Y.L."/>
            <person name="Cai Z.L."/>
            <person name="Qin H."/>
            <person name="Bao Y."/>
            <person name="Leung R.K.K."/>
            <person name="Ng P.K.S."/>
            <person name="Zou J."/>
            <person name="Zhong X.J."/>
            <person name="Ran P.X."/>
            <person name="Zhong N.S."/>
            <person name="Liu Z.G."/>
            <person name="Tsui S.K.W."/>
        </authorList>
    </citation>
    <scope>NUCLEOTIDE SEQUENCE</scope>
    <source>
        <strain evidence="3">Derf</strain>
        <tissue evidence="3">Whole organism</tissue>
    </source>
</reference>
<dbReference type="GO" id="GO:0035091">
    <property type="term" value="F:phosphatidylinositol binding"/>
    <property type="evidence" value="ECO:0007669"/>
    <property type="project" value="TreeGrafter"/>
</dbReference>
<dbReference type="GO" id="GO:0016197">
    <property type="term" value="P:endosomal transport"/>
    <property type="evidence" value="ECO:0007669"/>
    <property type="project" value="TreeGrafter"/>
</dbReference>
<dbReference type="PANTHER" id="PTHR45827:SF1">
    <property type="entry name" value="SORTING NEXIN"/>
    <property type="match status" value="1"/>
</dbReference>
<feature type="compositionally biased region" description="Basic residues" evidence="1">
    <location>
        <begin position="1"/>
        <end position="12"/>
    </location>
</feature>